<reference evidence="15" key="1">
    <citation type="submission" date="2014-11" db="EMBL/GenBank/DDBJ databases">
        <authorList>
            <person name="Otto D Thomas"/>
            <person name="Naeem Raeece"/>
        </authorList>
    </citation>
    <scope>NUCLEOTIDE SEQUENCE</scope>
</reference>
<evidence type="ECO:0000256" key="4">
    <source>
        <dbReference type="ARBA" id="ARBA00012583"/>
    </source>
</evidence>
<evidence type="ECO:0000256" key="8">
    <source>
        <dbReference type="ARBA" id="ARBA00022824"/>
    </source>
</evidence>
<dbReference type="GO" id="GO:0005789">
    <property type="term" value="C:endoplasmic reticulum membrane"/>
    <property type="evidence" value="ECO:0007669"/>
    <property type="project" value="UniProtKB-SubCell"/>
</dbReference>
<sequence>MWVEAVLIVFFLLCLLVALWWFTEPLRTWCDAYHSPVGSAVKVMSVEGDILECSSELFRNSKCDLSVVIPAYNESERLPLMCDDMLSYLTKKKKEKGGGLTWEVIVVDDGSKDDTFGVACRAAASASGVKAETKAGPPPSSPFKILRLKRNRGKGFAVRTGVHFASGSLILMADADGATKFEDLDRLLALCPEKVKKANSEKEKENRGNTESVDVVFGSRAHLAKESEAQRKWYRTILMWGFHGLVRLMVGGSVKDTQCGFKLFTRAAARCLFASVHESRWAFDIELLILAQSLGFRIGEVPVRWSEVPGSKINPAVASIQMARDMTLTRLMHLLGLWRPVLSVEEGRKESCTPPPVSRRSLEASPLGGTGSNRVGGLGVGEGGGFGMSRSN</sequence>
<keyword evidence="5" id="KW-0328">Glycosyltransferase</keyword>
<keyword evidence="9" id="KW-0735">Signal-anchor</keyword>
<comment type="catalytic activity">
    <reaction evidence="12">
        <text>a di-trans,poly-cis-dolichyl phosphate + UDP-alpha-D-glucose = a di-trans,poly-cis-dolichyl beta-D-glucosyl phosphate + UDP</text>
        <dbReference type="Rhea" id="RHEA:15401"/>
        <dbReference type="Rhea" id="RHEA-COMP:19498"/>
        <dbReference type="Rhea" id="RHEA-COMP:19502"/>
        <dbReference type="ChEBI" id="CHEBI:57525"/>
        <dbReference type="ChEBI" id="CHEBI:57683"/>
        <dbReference type="ChEBI" id="CHEBI:58223"/>
        <dbReference type="ChEBI" id="CHEBI:58885"/>
        <dbReference type="EC" id="2.4.1.117"/>
    </reaction>
    <physiologicalReaction direction="left-to-right" evidence="12">
        <dbReference type="Rhea" id="RHEA:15402"/>
    </physiologicalReaction>
</comment>
<dbReference type="InterPro" id="IPR029044">
    <property type="entry name" value="Nucleotide-diphossugar_trans"/>
</dbReference>
<keyword evidence="7" id="KW-0812">Transmembrane</keyword>
<dbReference type="InterPro" id="IPR001173">
    <property type="entry name" value="Glyco_trans_2-like"/>
</dbReference>
<dbReference type="AlphaFoldDB" id="A0A0G4F2L9"/>
<evidence type="ECO:0000256" key="5">
    <source>
        <dbReference type="ARBA" id="ARBA00022676"/>
    </source>
</evidence>
<dbReference type="EMBL" id="CDMZ01000077">
    <property type="protein sequence ID" value="CEM06088.1"/>
    <property type="molecule type" value="Genomic_DNA"/>
</dbReference>
<evidence type="ECO:0000256" key="11">
    <source>
        <dbReference type="ARBA" id="ARBA00023136"/>
    </source>
</evidence>
<keyword evidence="6" id="KW-0808">Transferase</keyword>
<dbReference type="PANTHER" id="PTHR10859:SF91">
    <property type="entry name" value="DOLICHYL-PHOSPHATE BETA-GLUCOSYLTRANSFERASE"/>
    <property type="match status" value="1"/>
</dbReference>
<name>A0A0G4F2L9_9ALVE</name>
<evidence type="ECO:0000256" key="13">
    <source>
        <dbReference type="SAM" id="MobiDB-lite"/>
    </source>
</evidence>
<comment type="subcellular location">
    <subcellularLocation>
        <location evidence="1">Endoplasmic reticulum membrane</location>
        <topology evidence="1">Single-pass membrane protein</topology>
    </subcellularLocation>
</comment>
<evidence type="ECO:0000256" key="1">
    <source>
        <dbReference type="ARBA" id="ARBA00004389"/>
    </source>
</evidence>
<dbReference type="CDD" id="cd04188">
    <property type="entry name" value="DPG_synthase"/>
    <property type="match status" value="1"/>
</dbReference>
<keyword evidence="10" id="KW-1133">Transmembrane helix</keyword>
<evidence type="ECO:0000256" key="6">
    <source>
        <dbReference type="ARBA" id="ARBA00022679"/>
    </source>
</evidence>
<dbReference type="PANTHER" id="PTHR10859">
    <property type="entry name" value="GLYCOSYL TRANSFERASE"/>
    <property type="match status" value="1"/>
</dbReference>
<proteinExistence type="inferred from homology"/>
<accession>A0A0G4F2L9</accession>
<evidence type="ECO:0000256" key="7">
    <source>
        <dbReference type="ARBA" id="ARBA00022692"/>
    </source>
</evidence>
<dbReference type="GO" id="GO:0004581">
    <property type="term" value="F:dolichyl-phosphate beta-glucosyltransferase activity"/>
    <property type="evidence" value="ECO:0007669"/>
    <property type="project" value="UniProtKB-EC"/>
</dbReference>
<evidence type="ECO:0000256" key="10">
    <source>
        <dbReference type="ARBA" id="ARBA00022989"/>
    </source>
</evidence>
<dbReference type="SUPFAM" id="SSF53448">
    <property type="entry name" value="Nucleotide-diphospho-sugar transferases"/>
    <property type="match status" value="1"/>
</dbReference>
<evidence type="ECO:0000256" key="2">
    <source>
        <dbReference type="ARBA" id="ARBA00004922"/>
    </source>
</evidence>
<organism evidence="15">
    <name type="scientific">Chromera velia CCMP2878</name>
    <dbReference type="NCBI Taxonomy" id="1169474"/>
    <lineage>
        <taxon>Eukaryota</taxon>
        <taxon>Sar</taxon>
        <taxon>Alveolata</taxon>
        <taxon>Colpodellida</taxon>
        <taxon>Chromeraceae</taxon>
        <taxon>Chromera</taxon>
    </lineage>
</organism>
<feature type="domain" description="Glycosyltransferase 2-like" evidence="14">
    <location>
        <begin position="66"/>
        <end position="189"/>
    </location>
</feature>
<dbReference type="EC" id="2.4.1.117" evidence="4"/>
<comment type="pathway">
    <text evidence="2">Protein modification; protein glycosylation.</text>
</comment>
<evidence type="ECO:0000256" key="3">
    <source>
        <dbReference type="ARBA" id="ARBA00006739"/>
    </source>
</evidence>
<evidence type="ECO:0000256" key="9">
    <source>
        <dbReference type="ARBA" id="ARBA00022968"/>
    </source>
</evidence>
<dbReference type="Pfam" id="PF00535">
    <property type="entry name" value="Glycos_transf_2"/>
    <property type="match status" value="1"/>
</dbReference>
<dbReference type="Gene3D" id="3.90.550.10">
    <property type="entry name" value="Spore Coat Polysaccharide Biosynthesis Protein SpsA, Chain A"/>
    <property type="match status" value="1"/>
</dbReference>
<comment type="similarity">
    <text evidence="3">Belongs to the glycosyltransferase 2 family.</text>
</comment>
<evidence type="ECO:0000259" key="14">
    <source>
        <dbReference type="Pfam" id="PF00535"/>
    </source>
</evidence>
<dbReference type="VEuPathDB" id="CryptoDB:Cvel_2662"/>
<keyword evidence="8" id="KW-0256">Endoplasmic reticulum</keyword>
<dbReference type="PhylomeDB" id="A0A0G4F2L9"/>
<feature type="compositionally biased region" description="Gly residues" evidence="13">
    <location>
        <begin position="368"/>
        <end position="392"/>
    </location>
</feature>
<gene>
    <name evidence="15" type="ORF">Cvel_2662</name>
</gene>
<evidence type="ECO:0000256" key="12">
    <source>
        <dbReference type="ARBA" id="ARBA00045097"/>
    </source>
</evidence>
<dbReference type="GO" id="GO:0006487">
    <property type="term" value="P:protein N-linked glycosylation"/>
    <property type="evidence" value="ECO:0007669"/>
    <property type="project" value="TreeGrafter"/>
</dbReference>
<dbReference type="InterPro" id="IPR035518">
    <property type="entry name" value="DPG_synthase"/>
</dbReference>
<feature type="region of interest" description="Disordered" evidence="13">
    <location>
        <begin position="349"/>
        <end position="392"/>
    </location>
</feature>
<evidence type="ECO:0000313" key="15">
    <source>
        <dbReference type="EMBL" id="CEM06088.1"/>
    </source>
</evidence>
<keyword evidence="11" id="KW-0472">Membrane</keyword>
<protein>
    <recommendedName>
        <fullName evidence="4">dolichyl-phosphate beta-glucosyltransferase</fullName>
        <ecNumber evidence="4">2.4.1.117</ecNumber>
    </recommendedName>
</protein>